<evidence type="ECO:0000313" key="1">
    <source>
        <dbReference type="EMBL" id="EFR02275.1"/>
    </source>
</evidence>
<dbReference type="Proteomes" id="UP000002669">
    <property type="component" value="Unassembled WGS sequence"/>
</dbReference>
<dbReference type="RefSeq" id="XP_003172686.1">
    <property type="nucleotide sequence ID" value="XM_003172638.1"/>
</dbReference>
<name>E4UVE8_ARTGP</name>
<dbReference type="HOGENOM" id="CLU_2757299_0_0_1"/>
<proteinExistence type="predicted"/>
<dbReference type="EMBL" id="DS989825">
    <property type="protein sequence ID" value="EFR02275.1"/>
    <property type="molecule type" value="Genomic_DNA"/>
</dbReference>
<sequence length="70" mass="8055">MSVSIATVCTCKREKWDLQEPDRKVRVYLESDMHELEYISCIPIGRCLLWDDQDGETKPTGSQGDYTRAS</sequence>
<keyword evidence="2" id="KW-1185">Reference proteome</keyword>
<organism evidence="2">
    <name type="scientific">Arthroderma gypseum (strain ATCC MYA-4604 / CBS 118893)</name>
    <name type="common">Microsporum gypseum</name>
    <dbReference type="NCBI Taxonomy" id="535722"/>
    <lineage>
        <taxon>Eukaryota</taxon>
        <taxon>Fungi</taxon>
        <taxon>Dikarya</taxon>
        <taxon>Ascomycota</taxon>
        <taxon>Pezizomycotina</taxon>
        <taxon>Eurotiomycetes</taxon>
        <taxon>Eurotiomycetidae</taxon>
        <taxon>Onygenales</taxon>
        <taxon>Arthrodermataceae</taxon>
        <taxon>Nannizzia</taxon>
    </lineage>
</organism>
<reference evidence="2" key="1">
    <citation type="journal article" date="2012" name="MBio">
        <title>Comparative genome analysis of Trichophyton rubrum and related dermatophytes reveals candidate genes involved in infection.</title>
        <authorList>
            <person name="Martinez D.A."/>
            <person name="Oliver B.G."/>
            <person name="Graeser Y."/>
            <person name="Goldberg J.M."/>
            <person name="Li W."/>
            <person name="Martinez-Rossi N.M."/>
            <person name="Monod M."/>
            <person name="Shelest E."/>
            <person name="Barton R.C."/>
            <person name="Birch E."/>
            <person name="Brakhage A.A."/>
            <person name="Chen Z."/>
            <person name="Gurr S.J."/>
            <person name="Heiman D."/>
            <person name="Heitman J."/>
            <person name="Kosti I."/>
            <person name="Rossi A."/>
            <person name="Saif S."/>
            <person name="Samalova M."/>
            <person name="Saunders C.W."/>
            <person name="Shea T."/>
            <person name="Summerbell R.C."/>
            <person name="Xu J."/>
            <person name="Young S."/>
            <person name="Zeng Q."/>
            <person name="Birren B.W."/>
            <person name="Cuomo C.A."/>
            <person name="White T.C."/>
        </authorList>
    </citation>
    <scope>NUCLEOTIDE SEQUENCE [LARGE SCALE GENOMIC DNA]</scope>
    <source>
        <strain evidence="2">ATCC MYA-4604 / CBS 118893</strain>
    </source>
</reference>
<accession>E4UVE8</accession>
<dbReference type="InParanoid" id="E4UVE8"/>
<dbReference type="GeneID" id="10027960"/>
<gene>
    <name evidence="1" type="ORF">MGYG_05275</name>
</gene>
<evidence type="ECO:0000313" key="2">
    <source>
        <dbReference type="Proteomes" id="UP000002669"/>
    </source>
</evidence>
<dbReference type="AlphaFoldDB" id="E4UVE8"/>
<dbReference type="VEuPathDB" id="FungiDB:MGYG_05275"/>
<protein>
    <submittedName>
        <fullName evidence="1">Uncharacterized protein</fullName>
    </submittedName>
</protein>